<dbReference type="Pfam" id="PF10620">
    <property type="entry name" value="MdcG"/>
    <property type="match status" value="1"/>
</dbReference>
<dbReference type="EMBL" id="JAENHM010000044">
    <property type="protein sequence ID" value="MBK1838723.1"/>
    <property type="molecule type" value="Genomic_DNA"/>
</dbReference>
<evidence type="ECO:0000313" key="6">
    <source>
        <dbReference type="Proteomes" id="UP000652760"/>
    </source>
</evidence>
<accession>A0ABS1F5S1</accession>
<feature type="domain" description="Phosphoribosyl-dephospho-CoA transferase MdcG C-terminal" evidence="3">
    <location>
        <begin position="90"/>
        <end position="206"/>
    </location>
</feature>
<dbReference type="NCBIfam" id="TIGR03135">
    <property type="entry name" value="malonate_mdcG"/>
    <property type="match status" value="1"/>
</dbReference>
<feature type="domain" description="Phosphoribosyl-dephospho-CoA transferase MdcG N-terminal" evidence="4">
    <location>
        <begin position="10"/>
        <end position="87"/>
    </location>
</feature>
<proteinExistence type="predicted"/>
<evidence type="ECO:0000259" key="4">
    <source>
        <dbReference type="Pfam" id="PF20866"/>
    </source>
</evidence>
<reference evidence="6" key="1">
    <citation type="submission" date="2021-01" db="EMBL/GenBank/DDBJ databases">
        <title>Genome public.</title>
        <authorList>
            <person name="Liu C."/>
            <person name="Sun Q."/>
        </authorList>
    </citation>
    <scope>NUCLEOTIDE SEQUENCE [LARGE SCALE GENOMIC DNA]</scope>
    <source>
        <strain evidence="6">YIM B02556</strain>
    </source>
</reference>
<evidence type="ECO:0000256" key="2">
    <source>
        <dbReference type="ARBA" id="ARBA00022695"/>
    </source>
</evidence>
<comment type="caution">
    <text evidence="5">The sequence shown here is derived from an EMBL/GenBank/DDBJ whole genome shotgun (WGS) entry which is preliminary data.</text>
</comment>
<keyword evidence="2" id="KW-0548">Nucleotidyltransferase</keyword>
<evidence type="ECO:0000256" key="1">
    <source>
        <dbReference type="ARBA" id="ARBA00022679"/>
    </source>
</evidence>
<name>A0ABS1F5S1_9PROT</name>
<keyword evidence="1" id="KW-0808">Transferase</keyword>
<evidence type="ECO:0000259" key="3">
    <source>
        <dbReference type="Pfam" id="PF10620"/>
    </source>
</evidence>
<organism evidence="5 6">
    <name type="scientific">Azospirillum endophyticum</name>
    <dbReference type="NCBI Taxonomy" id="2800326"/>
    <lineage>
        <taxon>Bacteria</taxon>
        <taxon>Pseudomonadati</taxon>
        <taxon>Pseudomonadota</taxon>
        <taxon>Alphaproteobacteria</taxon>
        <taxon>Rhodospirillales</taxon>
        <taxon>Azospirillaceae</taxon>
        <taxon>Azospirillum</taxon>
    </lineage>
</organism>
<dbReference type="InterPro" id="IPR049180">
    <property type="entry name" value="MdcG_C"/>
</dbReference>
<evidence type="ECO:0000313" key="5">
    <source>
        <dbReference type="EMBL" id="MBK1838723.1"/>
    </source>
</evidence>
<sequence length="221" mass="24098">MPSDTVPWPRHGWVRLGEGWASRLRSPLAPAKLAEAEDWCRASRPLVIARGRPEDGTGELRLGLATPDKRRIGLHVTADAVAERLDPLPLAEAAASAPEGWRPMLTNLALRAQELGTAAAVYGSLAWQHRTGLRYVRPESDIDLLFAPRDRRQLDGLLDLLVAVGDATPRLDGEILLPDGAAVAWRELAGRPRRLLVKGPAEVSLRDLSAVLALFDREDAV</sequence>
<dbReference type="Pfam" id="PF20866">
    <property type="entry name" value="MdcG_N"/>
    <property type="match status" value="1"/>
</dbReference>
<dbReference type="Proteomes" id="UP000652760">
    <property type="component" value="Unassembled WGS sequence"/>
</dbReference>
<protein>
    <submittedName>
        <fullName evidence="5">Malonate decarboxylase holo-[acyl-carrier-protein] synthase</fullName>
    </submittedName>
</protein>
<keyword evidence="6" id="KW-1185">Reference proteome</keyword>
<dbReference type="RefSeq" id="WP_200194291.1">
    <property type="nucleotide sequence ID" value="NZ_JAENHM010000044.1"/>
</dbReference>
<dbReference type="InterPro" id="IPR048903">
    <property type="entry name" value="MdcG_N"/>
</dbReference>
<gene>
    <name evidence="5" type="primary">mdcG</name>
    <name evidence="5" type="ORF">JHL17_14990</name>
</gene>
<dbReference type="InterPro" id="IPR017557">
    <property type="entry name" value="Holo-ACP_synthase"/>
</dbReference>